<proteinExistence type="predicted"/>
<sequence>MNKEYIIQEKLEQLLESFSTLNDTVNLALSHSEERLTAIERSMGKIERKLIDQNKFLSLLSKNELIDRW</sequence>
<organism evidence="1 2">
    <name type="scientific">Paenibacillus algicola</name>
    <dbReference type="NCBI Taxonomy" id="2565926"/>
    <lineage>
        <taxon>Bacteria</taxon>
        <taxon>Bacillati</taxon>
        <taxon>Bacillota</taxon>
        <taxon>Bacilli</taxon>
        <taxon>Bacillales</taxon>
        <taxon>Paenibacillaceae</taxon>
        <taxon>Paenibacillus</taxon>
    </lineage>
</organism>
<dbReference type="Proteomes" id="UP000300879">
    <property type="component" value="Chromosome"/>
</dbReference>
<evidence type="ECO:0000313" key="2">
    <source>
        <dbReference type="Proteomes" id="UP000300879"/>
    </source>
</evidence>
<dbReference type="KEGG" id="palo:E6C60_0666"/>
<dbReference type="OrthoDB" id="2643713at2"/>
<keyword evidence="2" id="KW-1185">Reference proteome</keyword>
<dbReference type="RefSeq" id="WP_138224524.1">
    <property type="nucleotide sequence ID" value="NZ_CP040396.1"/>
</dbReference>
<dbReference type="EMBL" id="CP040396">
    <property type="protein sequence ID" value="QCT01388.1"/>
    <property type="molecule type" value="Genomic_DNA"/>
</dbReference>
<name>A0A4P8XGL8_9BACL</name>
<protein>
    <submittedName>
        <fullName evidence="1">Uncharacterized protein</fullName>
    </submittedName>
</protein>
<dbReference type="AlphaFoldDB" id="A0A4P8XGL8"/>
<evidence type="ECO:0000313" key="1">
    <source>
        <dbReference type="EMBL" id="QCT01388.1"/>
    </source>
</evidence>
<reference evidence="1 2" key="1">
    <citation type="submission" date="2019-05" db="EMBL/GenBank/DDBJ databases">
        <authorList>
            <person name="Chen C."/>
        </authorList>
    </citation>
    <scope>NUCLEOTIDE SEQUENCE [LARGE SCALE GENOMIC DNA]</scope>
    <source>
        <strain evidence="1 2">HB172198</strain>
    </source>
</reference>
<accession>A0A4P8XGL8</accession>
<gene>
    <name evidence="1" type="ORF">E6C60_0666</name>
</gene>